<name>A0A7Y3XC11_9GAMM</name>
<evidence type="ECO:0000313" key="2">
    <source>
        <dbReference type="Proteomes" id="UP000588806"/>
    </source>
</evidence>
<dbReference type="RefSeq" id="WP_171703281.1">
    <property type="nucleotide sequence ID" value="NZ_JABFHI010000011.1"/>
</dbReference>
<proteinExistence type="predicted"/>
<reference evidence="1 2" key="2">
    <citation type="submission" date="2020-06" db="EMBL/GenBank/DDBJ databases">
        <title>Halomonas songnenensis sp. nov., a moderately halophilic bacterium isolated from saline and alkaline soils.</title>
        <authorList>
            <person name="Jiang J."/>
            <person name="Pan Y."/>
        </authorList>
    </citation>
    <scope>NUCLEOTIDE SEQUENCE [LARGE SCALE GENOMIC DNA]</scope>
    <source>
        <strain evidence="1 2">TBZ9</strain>
    </source>
</reference>
<evidence type="ECO:0000313" key="1">
    <source>
        <dbReference type="EMBL" id="NOG32821.1"/>
    </source>
</evidence>
<dbReference type="Proteomes" id="UP000588806">
    <property type="component" value="Unassembled WGS sequence"/>
</dbReference>
<dbReference type="AlphaFoldDB" id="A0A7Y3XC11"/>
<accession>A0A7Y3XC11</accession>
<organism evidence="1 2">
    <name type="scientific">Vreelandella azerica</name>
    <dbReference type="NCBI Taxonomy" id="2732867"/>
    <lineage>
        <taxon>Bacteria</taxon>
        <taxon>Pseudomonadati</taxon>
        <taxon>Pseudomonadota</taxon>
        <taxon>Gammaproteobacteria</taxon>
        <taxon>Oceanospirillales</taxon>
        <taxon>Halomonadaceae</taxon>
        <taxon>Vreelandella</taxon>
    </lineage>
</organism>
<gene>
    <name evidence="1" type="ORF">HLB35_15590</name>
</gene>
<sequence>MDIMANANRHYALEAAGGAIGIVGAGVSVVTVELTGSTRAYIGEDVMIGNASDVGSAGNAGALSSIIDNVSLTASSNDNIDLYALAVGGGIVGALALKLPPHLKIVSTPSLAAVRKYWQAMCC</sequence>
<dbReference type="EMBL" id="JABFHI010000011">
    <property type="protein sequence ID" value="NOG32821.1"/>
    <property type="molecule type" value="Genomic_DNA"/>
</dbReference>
<comment type="caution">
    <text evidence="1">The sequence shown here is derived from an EMBL/GenBank/DDBJ whole genome shotgun (WGS) entry which is preliminary data.</text>
</comment>
<reference evidence="1 2" key="1">
    <citation type="submission" date="2020-05" db="EMBL/GenBank/DDBJ databases">
        <authorList>
            <person name="Ruan W."/>
            <person name="Jeon C.O."/>
            <person name="Chun B.H."/>
        </authorList>
    </citation>
    <scope>NUCLEOTIDE SEQUENCE [LARGE SCALE GENOMIC DNA]</scope>
    <source>
        <strain evidence="1 2">TBZ9</strain>
    </source>
</reference>
<protein>
    <submittedName>
        <fullName evidence="1">Uncharacterized protein</fullName>
    </submittedName>
</protein>
<keyword evidence="2" id="KW-1185">Reference proteome</keyword>